<dbReference type="PANTHER" id="PTHR24009:SF3">
    <property type="entry name" value="RNA-BINDING (RRM_RBD_RNP MOTIFS) FAMILY PROTEIN-RELATED"/>
    <property type="match status" value="1"/>
</dbReference>
<keyword evidence="3" id="KW-0862">Zinc</keyword>
<keyword evidence="7" id="KW-1185">Reference proteome</keyword>
<name>A0ABQ7WKX9_SOLTU</name>
<evidence type="ECO:0000256" key="2">
    <source>
        <dbReference type="ARBA" id="ARBA00022771"/>
    </source>
</evidence>
<accession>A0ABQ7WKX9</accession>
<evidence type="ECO:0000256" key="1">
    <source>
        <dbReference type="ARBA" id="ARBA00022723"/>
    </source>
</evidence>
<evidence type="ECO:0000256" key="3">
    <source>
        <dbReference type="ARBA" id="ARBA00022833"/>
    </source>
</evidence>
<evidence type="ECO:0000256" key="4">
    <source>
        <dbReference type="ARBA" id="ARBA00022884"/>
    </source>
</evidence>
<sequence length="123" mass="13778">MNTKKQAKSSRADDPSGELGWKPFLYFAIGYCKNGSSGRFLHDVGPCEGEVGLPNKFEMMEHCQELLRSKSTHQQRLSTASQLMASSNLPLSPMVANKCMNFLQQQQLQSAKSPRFEPHLFPS</sequence>
<dbReference type="PANTHER" id="PTHR24009">
    <property type="entry name" value="RNA-BINDING (RRM/RBD/RNP MOTIFS)"/>
    <property type="match status" value="1"/>
</dbReference>
<gene>
    <name evidence="6" type="ORF">KY290_001029</name>
</gene>
<evidence type="ECO:0000313" key="7">
    <source>
        <dbReference type="Proteomes" id="UP000826656"/>
    </source>
</evidence>
<evidence type="ECO:0000313" key="6">
    <source>
        <dbReference type="EMBL" id="KAH0781431.1"/>
    </source>
</evidence>
<dbReference type="Proteomes" id="UP000826656">
    <property type="component" value="Unassembled WGS sequence"/>
</dbReference>
<comment type="caution">
    <text evidence="6">The sequence shown here is derived from an EMBL/GenBank/DDBJ whole genome shotgun (WGS) entry which is preliminary data.</text>
</comment>
<proteinExistence type="predicted"/>
<keyword evidence="4" id="KW-0694">RNA-binding</keyword>
<evidence type="ECO:0000256" key="5">
    <source>
        <dbReference type="ARBA" id="ARBA00023125"/>
    </source>
</evidence>
<dbReference type="EMBL" id="JAIVGD010000001">
    <property type="protein sequence ID" value="KAH0781431.1"/>
    <property type="molecule type" value="Genomic_DNA"/>
</dbReference>
<reference evidence="6 7" key="1">
    <citation type="journal article" date="2021" name="bioRxiv">
        <title>Chromosome-scale and haplotype-resolved genome assembly of a tetraploid potato cultivar.</title>
        <authorList>
            <person name="Sun H."/>
            <person name="Jiao W.-B."/>
            <person name="Krause K."/>
            <person name="Campoy J.A."/>
            <person name="Goel M."/>
            <person name="Folz-Donahue K."/>
            <person name="Kukat C."/>
            <person name="Huettel B."/>
            <person name="Schneeberger K."/>
        </authorList>
    </citation>
    <scope>NUCLEOTIDE SEQUENCE [LARGE SCALE GENOMIC DNA]</scope>
    <source>
        <strain evidence="6">SolTubOtavaFocal</strain>
        <tissue evidence="6">Leaves</tissue>
    </source>
</reference>
<keyword evidence="5" id="KW-0238">DNA-binding</keyword>
<organism evidence="6 7">
    <name type="scientific">Solanum tuberosum</name>
    <name type="common">Potato</name>
    <dbReference type="NCBI Taxonomy" id="4113"/>
    <lineage>
        <taxon>Eukaryota</taxon>
        <taxon>Viridiplantae</taxon>
        <taxon>Streptophyta</taxon>
        <taxon>Embryophyta</taxon>
        <taxon>Tracheophyta</taxon>
        <taxon>Spermatophyta</taxon>
        <taxon>Magnoliopsida</taxon>
        <taxon>eudicotyledons</taxon>
        <taxon>Gunneridae</taxon>
        <taxon>Pentapetalae</taxon>
        <taxon>asterids</taxon>
        <taxon>lamiids</taxon>
        <taxon>Solanales</taxon>
        <taxon>Solanaceae</taxon>
        <taxon>Solanoideae</taxon>
        <taxon>Solaneae</taxon>
        <taxon>Solanum</taxon>
    </lineage>
</organism>
<evidence type="ECO:0008006" key="8">
    <source>
        <dbReference type="Google" id="ProtNLM"/>
    </source>
</evidence>
<protein>
    <recommendedName>
        <fullName evidence="8">Nucleic acid binding protein</fullName>
    </recommendedName>
</protein>
<keyword evidence="2" id="KW-0863">Zinc-finger</keyword>
<keyword evidence="1" id="KW-0479">Metal-binding</keyword>